<dbReference type="InterPro" id="IPR009057">
    <property type="entry name" value="Homeodomain-like_sf"/>
</dbReference>
<sequence>MSRKQRLTADDWLNAGLQALAASGPEALKAEPLARALETTKGSFYWHFDDVPRYRQALLDFWRDMSSAMPDAPDEKSVAVSQLQEMMRDGFGGDPATEAAMRSWSTTDPGVAEAIAALDAARIAYLEQVLRQLGVTNPQIAKALYAAKVGMGSLSDDLADDDALTTLVDLVLALR</sequence>
<evidence type="ECO:0000313" key="4">
    <source>
        <dbReference type="Proteomes" id="UP000030004"/>
    </source>
</evidence>
<dbReference type="OrthoDB" id="3218408at2"/>
<evidence type="ECO:0000313" key="3">
    <source>
        <dbReference type="EMBL" id="KGM50093.1"/>
    </source>
</evidence>
<dbReference type="GO" id="GO:0003677">
    <property type="term" value="F:DNA binding"/>
    <property type="evidence" value="ECO:0007669"/>
    <property type="project" value="UniProtKB-KW"/>
</dbReference>
<evidence type="ECO:0000256" key="1">
    <source>
        <dbReference type="ARBA" id="ARBA00023125"/>
    </source>
</evidence>
<dbReference type="Proteomes" id="UP000030004">
    <property type="component" value="Unassembled WGS sequence"/>
</dbReference>
<organism evidence="3 4">
    <name type="scientific">Pseudooceanicola atlanticus</name>
    <dbReference type="NCBI Taxonomy" id="1461694"/>
    <lineage>
        <taxon>Bacteria</taxon>
        <taxon>Pseudomonadati</taxon>
        <taxon>Pseudomonadota</taxon>
        <taxon>Alphaproteobacteria</taxon>
        <taxon>Rhodobacterales</taxon>
        <taxon>Paracoccaceae</taxon>
        <taxon>Pseudooceanicola</taxon>
    </lineage>
</organism>
<dbReference type="Pfam" id="PF00440">
    <property type="entry name" value="TetR_N"/>
    <property type="match status" value="1"/>
</dbReference>
<reference evidence="3 4" key="1">
    <citation type="journal article" date="2015" name="Antonie Van Leeuwenhoek">
        <title>Pseudooceanicola atlanticus gen. nov. sp. nov., isolated from surface seawater of the Atlantic Ocean and reclassification of Oceanicola batsensis, Oceanicola marinus, Oceanicola nitratireducens, Oceanicola nanhaiensis, Oceanicola antarcticus and Oceanicola flagellatus, as Pseudooceanicola batsensis comb. nov., Pseudooceanicola marinus comb. nov., Pseudooceanicola nitratireducens comb. nov., Pseudooceanicola nanhaiensis comb. nov., Pseudooceanicola antarcticus comb. nov., and Pseudooceanicola flagellatus comb. nov.</title>
        <authorList>
            <person name="Lai Q."/>
            <person name="Li G."/>
            <person name="Liu X."/>
            <person name="Du Y."/>
            <person name="Sun F."/>
            <person name="Shao Z."/>
        </authorList>
    </citation>
    <scope>NUCLEOTIDE SEQUENCE [LARGE SCALE GENOMIC DNA]</scope>
    <source>
        <strain evidence="3 4">22II-s11g</strain>
    </source>
</reference>
<dbReference type="eggNOG" id="COG1309">
    <property type="taxonomic scope" value="Bacteria"/>
</dbReference>
<dbReference type="InterPro" id="IPR001647">
    <property type="entry name" value="HTH_TetR"/>
</dbReference>
<dbReference type="STRING" id="1461694.ATO9_00870"/>
<feature type="domain" description="HTH tetR-type" evidence="2">
    <location>
        <begin position="13"/>
        <end position="49"/>
    </location>
</feature>
<proteinExistence type="predicted"/>
<accession>A0A0A0EIX2</accession>
<comment type="caution">
    <text evidence="3">The sequence shown here is derived from an EMBL/GenBank/DDBJ whole genome shotgun (WGS) entry which is preliminary data.</text>
</comment>
<keyword evidence="4" id="KW-1185">Reference proteome</keyword>
<gene>
    <name evidence="3" type="ORF">ATO9_00870</name>
</gene>
<dbReference type="RefSeq" id="WP_043743811.1">
    <property type="nucleotide sequence ID" value="NZ_AQQX01000001.1"/>
</dbReference>
<dbReference type="Gene3D" id="1.10.10.60">
    <property type="entry name" value="Homeodomain-like"/>
    <property type="match status" value="1"/>
</dbReference>
<keyword evidence="1" id="KW-0238">DNA-binding</keyword>
<protein>
    <submittedName>
        <fullName evidence="3">Transcriptional regulator</fullName>
    </submittedName>
</protein>
<dbReference type="EMBL" id="AQQX01000001">
    <property type="protein sequence ID" value="KGM50093.1"/>
    <property type="molecule type" value="Genomic_DNA"/>
</dbReference>
<dbReference type="AlphaFoldDB" id="A0A0A0EIX2"/>
<dbReference type="SUPFAM" id="SSF46689">
    <property type="entry name" value="Homeodomain-like"/>
    <property type="match status" value="1"/>
</dbReference>
<name>A0A0A0EIX2_9RHOB</name>
<evidence type="ECO:0000259" key="2">
    <source>
        <dbReference type="Pfam" id="PF00440"/>
    </source>
</evidence>